<dbReference type="Gene3D" id="1.20.120.1490">
    <property type="match status" value="1"/>
</dbReference>
<evidence type="ECO:0008006" key="3">
    <source>
        <dbReference type="Google" id="ProtNLM"/>
    </source>
</evidence>
<evidence type="ECO:0000313" key="2">
    <source>
        <dbReference type="Proteomes" id="UP001144110"/>
    </source>
</evidence>
<sequence>MFRKLSKTLAVLSTVGILAVGASFAQNETTPQPGQMGPGYGPMHHGPMGAGYRIKVDPQKVQAYCKEVQPLWQKMWQIRKELRELWSKNPPDWSAIEKKEEELVKLRLEMRKKAYEMGLPFGPKNGLRLRRICGW</sequence>
<protein>
    <recommendedName>
        <fullName evidence="3">Zinc resistance-associated protein</fullName>
    </recommendedName>
</protein>
<organism evidence="1 2">
    <name type="scientific">Candidatus Thermodesulfobacterium syntrophicum</name>
    <dbReference type="NCBI Taxonomy" id="3060442"/>
    <lineage>
        <taxon>Bacteria</taxon>
        <taxon>Pseudomonadati</taxon>
        <taxon>Thermodesulfobacteriota</taxon>
        <taxon>Thermodesulfobacteria</taxon>
        <taxon>Thermodesulfobacteriales</taxon>
        <taxon>Thermodesulfobacteriaceae</taxon>
        <taxon>Thermodesulfobacterium</taxon>
    </lineage>
</organism>
<accession>A0AAE3P4W3</accession>
<dbReference type="Proteomes" id="UP001144110">
    <property type="component" value="Unassembled WGS sequence"/>
</dbReference>
<evidence type="ECO:0000313" key="1">
    <source>
        <dbReference type="EMBL" id="MDF2953358.1"/>
    </source>
</evidence>
<proteinExistence type="predicted"/>
<dbReference type="EMBL" id="JAPHEG010000002">
    <property type="protein sequence ID" value="MDF2953358.1"/>
    <property type="molecule type" value="Genomic_DNA"/>
</dbReference>
<dbReference type="AlphaFoldDB" id="A0AAE3P4W3"/>
<comment type="caution">
    <text evidence="1">The sequence shown here is derived from an EMBL/GenBank/DDBJ whole genome shotgun (WGS) entry which is preliminary data.</text>
</comment>
<gene>
    <name evidence="1" type="ORF">OD816_000603</name>
</gene>
<reference evidence="1" key="1">
    <citation type="submission" date="2022-11" db="EMBL/GenBank/DDBJ databases">
        <title>Candidatus Alkanophaga archaea from heated hydrothermal vent sediment oxidize petroleum alkanes.</title>
        <authorList>
            <person name="Zehnle H."/>
            <person name="Laso-Perez R."/>
            <person name="Lipp J."/>
            <person name="Teske A."/>
            <person name="Wegener G."/>
        </authorList>
    </citation>
    <scope>NUCLEOTIDE SEQUENCE</scope>
    <source>
        <strain evidence="1">MCA70</strain>
    </source>
</reference>
<name>A0AAE3P4W3_9BACT</name>